<accession>A0A0H1BCE3</accession>
<dbReference type="AlphaFoldDB" id="A0A0H1BCE3"/>
<dbReference type="Proteomes" id="UP000053573">
    <property type="component" value="Unassembled WGS sequence"/>
</dbReference>
<organism evidence="1 2">
    <name type="scientific">Blastomyces silverae</name>
    <dbReference type="NCBI Taxonomy" id="2060906"/>
    <lineage>
        <taxon>Eukaryota</taxon>
        <taxon>Fungi</taxon>
        <taxon>Dikarya</taxon>
        <taxon>Ascomycota</taxon>
        <taxon>Pezizomycotina</taxon>
        <taxon>Eurotiomycetes</taxon>
        <taxon>Eurotiomycetidae</taxon>
        <taxon>Onygenales</taxon>
        <taxon>Ajellomycetaceae</taxon>
        <taxon>Blastomyces</taxon>
    </lineage>
</organism>
<sequence length="545" mass="59926">MASPAESTPPPGAPKTAHPIIRNALRISLSASEYKSLHEKVIKRLPPAVQNRTLDPVAFREIVKSQNKYNEAAIRASLRVLLATGAGMKLFAYISQKLAERKAPNAAKPPKVPFRHSPAFRLSAALSLTLLLHRLLRRFFLRLRANLRTDDARPFRERNPRISRALTSKYAPAIGSSLAGFALGAFPQSQLRLTLAIYMSTRSLEFLFNELDAQGWFKDRPWWFGSWLLMPISFAQLFHAFIFDRDAEPKWFGDFILKFTPGHIHPRPGSYPADRHWPDQYEAVDALAKISELRWPAFTSPILHPSNPKTLPDSLQSISVITSPAHPSIASLSCALLHPKSPSCVTASLHQYLLSIPLLARFLTKVYLALSLPKVKAFLTNPILAINGLCTKILSRTAIISTSLGAAWGSVCLFNSFLPRSLLPTQRFYLSGALGGLPFALAGQGNRSLFLYFFRVAVDSAWKVGTKRGVWRGWKGGDLFVFVASWALIGALLEKNPGSVDGAGLRKAFAWLRGDGFMDLVETAGAKKKVKKAPAAAAAAAAASE</sequence>
<dbReference type="PANTHER" id="PTHR12459:SF19">
    <property type="entry name" value="TRANSMEMBRANE PROTEIN 135 N-TERMINAL DOMAIN-CONTAINING PROTEIN"/>
    <property type="match status" value="1"/>
</dbReference>
<dbReference type="PANTHER" id="PTHR12459">
    <property type="entry name" value="TRANSMEMBRANE PROTEIN 135-RELATED"/>
    <property type="match status" value="1"/>
</dbReference>
<dbReference type="EMBL" id="LDEV01002953">
    <property type="protein sequence ID" value="KLJ06876.1"/>
    <property type="molecule type" value="Genomic_DNA"/>
</dbReference>
<dbReference type="InterPro" id="IPR026749">
    <property type="entry name" value="Tmem135"/>
</dbReference>
<proteinExistence type="predicted"/>
<comment type="caution">
    <text evidence="1">The sequence shown here is derived from an EMBL/GenBank/DDBJ whole genome shotgun (WGS) entry which is preliminary data.</text>
</comment>
<reference evidence="2" key="1">
    <citation type="journal article" date="2015" name="PLoS Genet.">
        <title>The dynamic genome and transcriptome of the human fungal pathogen Blastomyces and close relative Emmonsia.</title>
        <authorList>
            <person name="Munoz J.F."/>
            <person name="Gauthier G.M."/>
            <person name="Desjardins C.A."/>
            <person name="Gallo J.E."/>
            <person name="Holder J."/>
            <person name="Sullivan T.D."/>
            <person name="Marty A.J."/>
            <person name="Carmen J.C."/>
            <person name="Chen Z."/>
            <person name="Ding L."/>
            <person name="Gujja S."/>
            <person name="Magrini V."/>
            <person name="Misas E."/>
            <person name="Mitreva M."/>
            <person name="Priest M."/>
            <person name="Saif S."/>
            <person name="Whiston E.A."/>
            <person name="Young S."/>
            <person name="Zeng Q."/>
            <person name="Goldman W.E."/>
            <person name="Mardis E.R."/>
            <person name="Taylor J.W."/>
            <person name="McEwen J.G."/>
            <person name="Clay O.K."/>
            <person name="Klein B.S."/>
            <person name="Cuomo C.A."/>
        </authorList>
    </citation>
    <scope>NUCLEOTIDE SEQUENCE [LARGE SCALE GENOMIC DNA]</scope>
    <source>
        <strain evidence="2">UAMH 139</strain>
    </source>
</reference>
<evidence type="ECO:0008006" key="3">
    <source>
        <dbReference type="Google" id="ProtNLM"/>
    </source>
</evidence>
<dbReference type="OrthoDB" id="291792at2759"/>
<evidence type="ECO:0000313" key="1">
    <source>
        <dbReference type="EMBL" id="KLJ06876.1"/>
    </source>
</evidence>
<name>A0A0H1BCE3_9EURO</name>
<evidence type="ECO:0000313" key="2">
    <source>
        <dbReference type="Proteomes" id="UP000053573"/>
    </source>
</evidence>
<gene>
    <name evidence="1" type="ORF">EMPG_17630</name>
</gene>
<protein>
    <recommendedName>
        <fullName evidence="3">Transmembrane protein 135 N-terminal domain-containing protein</fullName>
    </recommendedName>
</protein>
<keyword evidence="2" id="KW-1185">Reference proteome</keyword>